<evidence type="ECO:0000313" key="6">
    <source>
        <dbReference type="EMBL" id="MDQ0373524.1"/>
    </source>
</evidence>
<keyword evidence="3" id="KW-0804">Transcription</keyword>
<organism evidence="6 7">
    <name type="scientific">Cellulomonas humilata</name>
    <dbReference type="NCBI Taxonomy" id="144055"/>
    <lineage>
        <taxon>Bacteria</taxon>
        <taxon>Bacillati</taxon>
        <taxon>Actinomycetota</taxon>
        <taxon>Actinomycetes</taxon>
        <taxon>Micrococcales</taxon>
        <taxon>Cellulomonadaceae</taxon>
        <taxon>Cellulomonas</taxon>
    </lineage>
</organism>
<evidence type="ECO:0000256" key="1">
    <source>
        <dbReference type="ARBA" id="ARBA00023015"/>
    </source>
</evidence>
<reference evidence="6 7" key="1">
    <citation type="submission" date="2023-07" db="EMBL/GenBank/DDBJ databases">
        <title>Sorghum-associated microbial communities from plants grown in Nebraska, USA.</title>
        <authorList>
            <person name="Schachtman D."/>
        </authorList>
    </citation>
    <scope>NUCLEOTIDE SEQUENCE [LARGE SCALE GENOMIC DNA]</scope>
    <source>
        <strain evidence="6 7">BE332</strain>
    </source>
</reference>
<dbReference type="Gene3D" id="1.10.357.10">
    <property type="entry name" value="Tetracycline Repressor, domain 2"/>
    <property type="match status" value="1"/>
</dbReference>
<keyword evidence="1" id="KW-0805">Transcription regulation</keyword>
<evidence type="ECO:0000256" key="3">
    <source>
        <dbReference type="ARBA" id="ARBA00023163"/>
    </source>
</evidence>
<dbReference type="InterPro" id="IPR001647">
    <property type="entry name" value="HTH_TetR"/>
</dbReference>
<dbReference type="PANTHER" id="PTHR30055:SF234">
    <property type="entry name" value="HTH-TYPE TRANSCRIPTIONAL REGULATOR BETI"/>
    <property type="match status" value="1"/>
</dbReference>
<accession>A0ABU0EE71</accession>
<keyword evidence="2 4" id="KW-0238">DNA-binding</keyword>
<dbReference type="PROSITE" id="PS01081">
    <property type="entry name" value="HTH_TETR_1"/>
    <property type="match status" value="1"/>
</dbReference>
<dbReference type="RefSeq" id="WP_307491626.1">
    <property type="nucleotide sequence ID" value="NZ_JAUSVB010000002.1"/>
</dbReference>
<gene>
    <name evidence="6" type="ORF">J2X26_001835</name>
</gene>
<name>A0ABU0EE71_9CELL</name>
<dbReference type="InterPro" id="IPR023772">
    <property type="entry name" value="DNA-bd_HTH_TetR-type_CS"/>
</dbReference>
<dbReference type="PRINTS" id="PR00455">
    <property type="entry name" value="HTHTETR"/>
</dbReference>
<dbReference type="Proteomes" id="UP001239626">
    <property type="component" value="Unassembled WGS sequence"/>
</dbReference>
<dbReference type="InterPro" id="IPR009057">
    <property type="entry name" value="Homeodomain-like_sf"/>
</dbReference>
<dbReference type="Pfam" id="PF00440">
    <property type="entry name" value="TetR_N"/>
    <property type="match status" value="1"/>
</dbReference>
<keyword evidence="7" id="KW-1185">Reference proteome</keyword>
<feature type="DNA-binding region" description="H-T-H motif" evidence="4">
    <location>
        <begin position="29"/>
        <end position="48"/>
    </location>
</feature>
<dbReference type="InterPro" id="IPR036271">
    <property type="entry name" value="Tet_transcr_reg_TetR-rel_C_sf"/>
</dbReference>
<evidence type="ECO:0000313" key="7">
    <source>
        <dbReference type="Proteomes" id="UP001239626"/>
    </source>
</evidence>
<dbReference type="EMBL" id="JAUSVB010000002">
    <property type="protein sequence ID" value="MDQ0373524.1"/>
    <property type="molecule type" value="Genomic_DNA"/>
</dbReference>
<sequence length="201" mass="21581">MNERGRATRDRLLAATRDVVRDVGYSRATTRAIARAADVTEGTIYRHFPDKTTMFFAAALGPHNEMLTQFADLPDLAGTNTLAENLTTALIRLAQLREDILPLELAILTDPELATGRTAARLDAVSLATGGPPERLAEYLRSEQRLGRLRADADPQLVARTLLSLLFALSLEPSAADADGGRPDPALIGSAVDLVVRGLAP</sequence>
<evidence type="ECO:0000256" key="4">
    <source>
        <dbReference type="PROSITE-ProRule" id="PRU00335"/>
    </source>
</evidence>
<dbReference type="InterPro" id="IPR050109">
    <property type="entry name" value="HTH-type_TetR-like_transc_reg"/>
</dbReference>
<proteinExistence type="predicted"/>
<dbReference type="SUPFAM" id="SSF46689">
    <property type="entry name" value="Homeodomain-like"/>
    <property type="match status" value="1"/>
</dbReference>
<dbReference type="SUPFAM" id="SSF48498">
    <property type="entry name" value="Tetracyclin repressor-like, C-terminal domain"/>
    <property type="match status" value="1"/>
</dbReference>
<evidence type="ECO:0000259" key="5">
    <source>
        <dbReference type="PROSITE" id="PS50977"/>
    </source>
</evidence>
<comment type="caution">
    <text evidence="6">The sequence shown here is derived from an EMBL/GenBank/DDBJ whole genome shotgun (WGS) entry which is preliminary data.</text>
</comment>
<dbReference type="PROSITE" id="PS50977">
    <property type="entry name" value="HTH_TETR_2"/>
    <property type="match status" value="1"/>
</dbReference>
<dbReference type="PANTHER" id="PTHR30055">
    <property type="entry name" value="HTH-TYPE TRANSCRIPTIONAL REGULATOR RUTR"/>
    <property type="match status" value="1"/>
</dbReference>
<protein>
    <submittedName>
        <fullName evidence="6">AcrR family transcriptional regulator</fullName>
    </submittedName>
</protein>
<feature type="domain" description="HTH tetR-type" evidence="5">
    <location>
        <begin position="6"/>
        <end position="66"/>
    </location>
</feature>
<evidence type="ECO:0000256" key="2">
    <source>
        <dbReference type="ARBA" id="ARBA00023125"/>
    </source>
</evidence>